<dbReference type="CDD" id="cd03789">
    <property type="entry name" value="GT9_LPS_heptosyltransferase"/>
    <property type="match status" value="1"/>
</dbReference>
<protein>
    <recommendedName>
        <fullName evidence="4">lipopolysaccharide heptosyltransferase II</fullName>
        <ecNumber evidence="4">2.4.99.24</ecNumber>
    </recommendedName>
</protein>
<dbReference type="SUPFAM" id="SSF53756">
    <property type="entry name" value="UDP-Glycosyltransferase/glycogen phosphorylase"/>
    <property type="match status" value="1"/>
</dbReference>
<dbReference type="PANTHER" id="PTHR30160:SF7">
    <property type="entry name" value="ADP-HEPTOSE--LPS HEPTOSYLTRANSFERASE 2"/>
    <property type="match status" value="1"/>
</dbReference>
<keyword evidence="1" id="KW-0328">Glycosyltransferase</keyword>
<proteinExistence type="inferred from homology"/>
<dbReference type="GO" id="GO:0005829">
    <property type="term" value="C:cytosol"/>
    <property type="evidence" value="ECO:0007669"/>
    <property type="project" value="TreeGrafter"/>
</dbReference>
<dbReference type="EC" id="2.4.99.24" evidence="4"/>
<evidence type="ECO:0000313" key="6">
    <source>
        <dbReference type="EMBL" id="KUG23457.1"/>
    </source>
</evidence>
<dbReference type="InterPro" id="IPR051199">
    <property type="entry name" value="LPS_LOS_Heptosyltrfase"/>
</dbReference>
<comment type="similarity">
    <text evidence="3">Belongs to the glycosyltransferase 9 family.</text>
</comment>
<dbReference type="AlphaFoldDB" id="A0A0W8FRM8"/>
<accession>A0A0W8FRM8</accession>
<comment type="caution">
    <text evidence="6">The sequence shown here is derived from an EMBL/GenBank/DDBJ whole genome shotgun (WGS) entry which is preliminary data.</text>
</comment>
<dbReference type="NCBIfam" id="TIGR02195">
    <property type="entry name" value="heptsyl_trn_II"/>
    <property type="match status" value="1"/>
</dbReference>
<dbReference type="InterPro" id="IPR011910">
    <property type="entry name" value="RfaF"/>
</dbReference>
<name>A0A0W8FRM8_9ZZZZ</name>
<keyword evidence="2 6" id="KW-0808">Transferase</keyword>
<evidence type="ECO:0000256" key="1">
    <source>
        <dbReference type="ARBA" id="ARBA00022676"/>
    </source>
</evidence>
<dbReference type="FunFam" id="3.40.50.2000:FF:000023">
    <property type="entry name" value="ADP-heptose--LPS heptosyltransferase II"/>
    <property type="match status" value="1"/>
</dbReference>
<dbReference type="GO" id="GO:0009244">
    <property type="term" value="P:lipopolysaccharide core region biosynthetic process"/>
    <property type="evidence" value="ECO:0007669"/>
    <property type="project" value="TreeGrafter"/>
</dbReference>
<evidence type="ECO:0000256" key="5">
    <source>
        <dbReference type="ARBA" id="ARBA00047503"/>
    </source>
</evidence>
<sequence length="355" mass="39109">MPENIKKLPRQGIDKILIRGTNWIGDAIMTLPAVDSIRATYPRAHIAVLVKPWVADIYKLFSSLDEIIIYENRFDNPAGVFQLAQKLKQKKFDLAILLQNAIEAAIIALAARIPLRAGYDSDARGLLLTHRVKLTDEIKKVHQTDYYLEMVKALGCVSVGREMHMETKINLADARNVLRKFMPEETMKTIIGIAPGATYGPAKKWVPDRFAAVADSLSEKFSAKIIIMGGKSDGETAHAVQKLAHAQLINLAGKTTLLEAIYLISQCSLFISNDSGLMHIAGALNIPTVAIFGSTNPITTAPVGNKSVIVRHEVSCSPCLKKNCPTDFLCMKMISVEDVLQVAENLFQDTRDVNQ</sequence>
<dbReference type="InterPro" id="IPR002201">
    <property type="entry name" value="Glyco_trans_9"/>
</dbReference>
<evidence type="ECO:0000256" key="2">
    <source>
        <dbReference type="ARBA" id="ARBA00022679"/>
    </source>
</evidence>
<reference evidence="6" key="1">
    <citation type="journal article" date="2015" name="Proc. Natl. Acad. Sci. U.S.A.">
        <title>Networks of energetic and metabolic interactions define dynamics in microbial communities.</title>
        <authorList>
            <person name="Embree M."/>
            <person name="Liu J.K."/>
            <person name="Al-Bassam M.M."/>
            <person name="Zengler K."/>
        </authorList>
    </citation>
    <scope>NUCLEOTIDE SEQUENCE</scope>
</reference>
<dbReference type="PANTHER" id="PTHR30160">
    <property type="entry name" value="TETRAACYLDISACCHARIDE 4'-KINASE-RELATED"/>
    <property type="match status" value="1"/>
</dbReference>
<dbReference type="Gene3D" id="3.40.50.2000">
    <property type="entry name" value="Glycogen Phosphorylase B"/>
    <property type="match status" value="2"/>
</dbReference>
<dbReference type="EMBL" id="LNQE01000906">
    <property type="protein sequence ID" value="KUG23457.1"/>
    <property type="molecule type" value="Genomic_DNA"/>
</dbReference>
<gene>
    <name evidence="6" type="ORF">ASZ90_006763</name>
</gene>
<evidence type="ECO:0000256" key="3">
    <source>
        <dbReference type="ARBA" id="ARBA00043995"/>
    </source>
</evidence>
<dbReference type="Pfam" id="PF01075">
    <property type="entry name" value="Glyco_transf_9"/>
    <property type="match status" value="1"/>
</dbReference>
<organism evidence="6">
    <name type="scientific">hydrocarbon metagenome</name>
    <dbReference type="NCBI Taxonomy" id="938273"/>
    <lineage>
        <taxon>unclassified sequences</taxon>
        <taxon>metagenomes</taxon>
        <taxon>ecological metagenomes</taxon>
    </lineage>
</organism>
<comment type="catalytic activity">
    <reaction evidence="5">
        <text>an L-alpha-D-Hep-(1-&gt;5)-[alpha-Kdo-(2-&gt;4)]-alpha-Kdo-(2-&gt;6)-lipid A + ADP-L-glycero-beta-D-manno-heptose = an L-alpha-D-Hep-(1-&gt;3)-L-alpha-D-Hep-(1-&gt;5)-[alpha-Kdo-(2-&gt;4)]-alpha-Kdo-(2-&gt;6)-lipid A + ADP + H(+)</text>
        <dbReference type="Rhea" id="RHEA:74071"/>
        <dbReference type="ChEBI" id="CHEBI:15378"/>
        <dbReference type="ChEBI" id="CHEBI:61506"/>
        <dbReference type="ChEBI" id="CHEBI:193068"/>
        <dbReference type="ChEBI" id="CHEBI:193069"/>
        <dbReference type="ChEBI" id="CHEBI:456216"/>
        <dbReference type="EC" id="2.4.99.24"/>
    </reaction>
</comment>
<dbReference type="GO" id="GO:0008713">
    <property type="term" value="F:ADP-heptose-lipopolysaccharide heptosyltransferase activity"/>
    <property type="evidence" value="ECO:0007669"/>
    <property type="project" value="UniProtKB-EC"/>
</dbReference>
<evidence type="ECO:0000256" key="4">
    <source>
        <dbReference type="ARBA" id="ARBA00044042"/>
    </source>
</evidence>